<keyword evidence="2" id="KW-1185">Reference proteome</keyword>
<name>A0AA40CUT3_9PEZI</name>
<proteinExistence type="predicted"/>
<reference evidence="1" key="1">
    <citation type="submission" date="2023-06" db="EMBL/GenBank/DDBJ databases">
        <title>Genome-scale phylogeny and comparative genomics of the fungal order Sordariales.</title>
        <authorList>
            <consortium name="Lawrence Berkeley National Laboratory"/>
            <person name="Hensen N."/>
            <person name="Bonometti L."/>
            <person name="Westerberg I."/>
            <person name="Brannstrom I.O."/>
            <person name="Guillou S."/>
            <person name="Cros-Aarteil S."/>
            <person name="Calhoun S."/>
            <person name="Haridas S."/>
            <person name="Kuo A."/>
            <person name="Mondo S."/>
            <person name="Pangilinan J."/>
            <person name="Riley R."/>
            <person name="Labutti K."/>
            <person name="Andreopoulos B."/>
            <person name="Lipzen A."/>
            <person name="Chen C."/>
            <person name="Yanf M."/>
            <person name="Daum C."/>
            <person name="Ng V."/>
            <person name="Clum A."/>
            <person name="Steindorff A."/>
            <person name="Ohm R."/>
            <person name="Martin F."/>
            <person name="Silar P."/>
            <person name="Natvig D."/>
            <person name="Lalanne C."/>
            <person name="Gautier V."/>
            <person name="Ament-Velasquez S.L."/>
            <person name="Kruys A."/>
            <person name="Hutchinson M.I."/>
            <person name="Powell A.J."/>
            <person name="Barry K."/>
            <person name="Miller A.N."/>
            <person name="Grigoriev I.V."/>
            <person name="Debuchy R."/>
            <person name="Gladieux P."/>
            <person name="Thoren M.H."/>
            <person name="Johannesson H."/>
        </authorList>
    </citation>
    <scope>NUCLEOTIDE SEQUENCE</scope>
    <source>
        <strain evidence="1">SMH2532-1</strain>
    </source>
</reference>
<dbReference type="Proteomes" id="UP001174936">
    <property type="component" value="Unassembled WGS sequence"/>
</dbReference>
<evidence type="ECO:0000313" key="1">
    <source>
        <dbReference type="EMBL" id="KAK0652266.1"/>
    </source>
</evidence>
<protein>
    <submittedName>
        <fullName evidence="1">Uncharacterized protein</fullName>
    </submittedName>
</protein>
<organism evidence="1 2">
    <name type="scientific">Cercophora newfieldiana</name>
    <dbReference type="NCBI Taxonomy" id="92897"/>
    <lineage>
        <taxon>Eukaryota</taxon>
        <taxon>Fungi</taxon>
        <taxon>Dikarya</taxon>
        <taxon>Ascomycota</taxon>
        <taxon>Pezizomycotina</taxon>
        <taxon>Sordariomycetes</taxon>
        <taxon>Sordariomycetidae</taxon>
        <taxon>Sordariales</taxon>
        <taxon>Lasiosphaeriaceae</taxon>
        <taxon>Cercophora</taxon>
    </lineage>
</organism>
<gene>
    <name evidence="1" type="ORF">B0T16DRAFT_99378</name>
</gene>
<comment type="caution">
    <text evidence="1">The sequence shown here is derived from an EMBL/GenBank/DDBJ whole genome shotgun (WGS) entry which is preliminary data.</text>
</comment>
<accession>A0AA40CUT3</accession>
<sequence length="221" mass="23979">MQNALHQSAIQQQVKQEAWGLRRGFQCQCGFCRSIAVTRRSVAPILDSKSQVCECLEAVPPIAPVQDGTGGRDGCWPAVLSSEPKLPPRCPAMRHPELPSWSMVADRLQLRHPANSTQPERPGAVWPEADGECNPEGRSGCRCQSSGSIGATVVHLQPLPRTAGYAAIQPQAPRPISGRYRQHHPAPDWSEGSWRAGGCPVRPNNKVHPAVECARCAIKPP</sequence>
<dbReference type="EMBL" id="JAULSV010000002">
    <property type="protein sequence ID" value="KAK0652266.1"/>
    <property type="molecule type" value="Genomic_DNA"/>
</dbReference>
<evidence type="ECO:0000313" key="2">
    <source>
        <dbReference type="Proteomes" id="UP001174936"/>
    </source>
</evidence>
<dbReference type="AlphaFoldDB" id="A0AA40CUT3"/>